<reference evidence="2 3" key="2">
    <citation type="submission" date="2020-02" db="EMBL/GenBank/DDBJ databases">
        <title>Genome sequences of Thiorhodococcus mannitoliphagus and Thiorhodococcus minor, purple sulfur photosynthetic bacteria in the gammaproteobacterial family, Chromatiaceae.</title>
        <authorList>
            <person name="Aviles F.A."/>
            <person name="Meyer T.E."/>
            <person name="Kyndt J.A."/>
        </authorList>
    </citation>
    <scope>NUCLEOTIDE SEQUENCE [LARGE SCALE GENOMIC DNA]</scope>
    <source>
        <strain evidence="2 3">DSM 18266</strain>
    </source>
</reference>
<sequence>MMLDPGHPALEPVEVPGLAHLPLLPIEDRDQPFRLLHAKVALLGFRSTSEEEGWLARLIVSTGNWTRQTLEESLDLIWCIDVESNELDDEDDDLALRCADLSAAWSLFQFLHGAFDLRILDAARHGDVSESRLASHELTSWLSACTKIGRDCTPRFIDNREASFLSQLNEAIKHQAGSSKRNYLAMGSGFFEGASANRAPAVPAVLDAVFADLVSHGLLTKGAEVNLFVNPAACQAVAHSQGCLPKQWQIYPASKMESVFGPNSQRSLHAKFLFSASERDDNNRCIKPWVYLGSGNLTGPGFSAAMSRHAGNLEAGVVFAPNELQWYSGRGVDPDTLVSSYLPLQWDQAITPQDGLHEGGRMPERDDSFVAPPIAWLAWRQDTETCGYLIAPSGASADYEVLSVNGDPCAPSEQGFVWLGNRPRQVRLRWSAHGQAQECLVPVMDELGRLAATPLTALDFDEAWLALVSFPATSDEDADAENDNRSGQLELGGGGGRTNGVASYPIRQMMELVEQIAARQTQVYPADWTAWCARLEQTLSRIAEDAVLDYFRRLGLNPLSPLRVAAFRPDFAEDATSAEGQLYEAMLHRIETHWQTTGLAAIGESA</sequence>
<keyword evidence="3" id="KW-1185">Reference proteome</keyword>
<organism evidence="2 3">
    <name type="scientific">Thiorhodococcus mannitoliphagus</name>
    <dbReference type="NCBI Taxonomy" id="329406"/>
    <lineage>
        <taxon>Bacteria</taxon>
        <taxon>Pseudomonadati</taxon>
        <taxon>Pseudomonadota</taxon>
        <taxon>Gammaproteobacteria</taxon>
        <taxon>Chromatiales</taxon>
        <taxon>Chromatiaceae</taxon>
        <taxon>Thiorhodococcus</taxon>
    </lineage>
</organism>
<comment type="caution">
    <text evidence="2">The sequence shown here is derived from an EMBL/GenBank/DDBJ whole genome shotgun (WGS) entry which is preliminary data.</text>
</comment>
<feature type="region of interest" description="Disordered" evidence="1">
    <location>
        <begin position="475"/>
        <end position="494"/>
    </location>
</feature>
<dbReference type="Proteomes" id="UP000471640">
    <property type="component" value="Unassembled WGS sequence"/>
</dbReference>
<accession>A0A6P1E2Q8</accession>
<proteinExistence type="predicted"/>
<dbReference type="AlphaFoldDB" id="A0A6P1E2Q8"/>
<evidence type="ECO:0000313" key="2">
    <source>
        <dbReference type="EMBL" id="NEX22782.1"/>
    </source>
</evidence>
<dbReference type="RefSeq" id="WP_164655876.1">
    <property type="nucleotide sequence ID" value="NZ_JAAIJR010000124.1"/>
</dbReference>
<dbReference type="CDD" id="cd00138">
    <property type="entry name" value="PLDc_SF"/>
    <property type="match status" value="1"/>
</dbReference>
<gene>
    <name evidence="2" type="ORF">G3480_21165</name>
</gene>
<dbReference type="EMBL" id="JAAIJR010000124">
    <property type="protein sequence ID" value="NEX22782.1"/>
    <property type="molecule type" value="Genomic_DNA"/>
</dbReference>
<protein>
    <submittedName>
        <fullName evidence="2">Uncharacterized protein</fullName>
    </submittedName>
</protein>
<evidence type="ECO:0000313" key="3">
    <source>
        <dbReference type="Proteomes" id="UP000471640"/>
    </source>
</evidence>
<evidence type="ECO:0000256" key="1">
    <source>
        <dbReference type="SAM" id="MobiDB-lite"/>
    </source>
</evidence>
<reference evidence="3" key="1">
    <citation type="journal article" date="2020" name="Microbiol. Resour. Announc.">
        <title>Draft Genome Sequences of Thiorhodococcus mannitoliphagus and Thiorhodococcus minor, Purple Sulfur Photosynthetic Bacteria in the Gammaproteobacterial Family Chromatiaceae.</title>
        <authorList>
            <person name="Aviles F.A."/>
            <person name="Meyer T.E."/>
            <person name="Kyndt J.A."/>
        </authorList>
    </citation>
    <scope>NUCLEOTIDE SEQUENCE [LARGE SCALE GENOMIC DNA]</scope>
    <source>
        <strain evidence="3">DSM 18266</strain>
    </source>
</reference>
<name>A0A6P1E2Q8_9GAMM</name>